<comment type="caution">
    <text evidence="3">The sequence shown here is derived from an EMBL/GenBank/DDBJ whole genome shotgun (WGS) entry which is preliminary data.</text>
</comment>
<dbReference type="Proteomes" id="UP000011960">
    <property type="component" value="Unassembled WGS sequence"/>
</dbReference>
<proteinExistence type="predicted"/>
<dbReference type="InterPro" id="IPR055188">
    <property type="entry name" value="Choice_anch_I"/>
</dbReference>
<accession>M7CMH9</accession>
<name>M7CMH9_9GAMM</name>
<dbReference type="SUPFAM" id="SSF50969">
    <property type="entry name" value="YVTN repeat-like/Quinoprotein amine dehydrogenase"/>
    <property type="match status" value="1"/>
</dbReference>
<dbReference type="STRING" id="1288826.MSNKSG1_16626"/>
<organism evidence="3 4">
    <name type="scientific">Marinobacter santoriniensis NKSG1</name>
    <dbReference type="NCBI Taxonomy" id="1288826"/>
    <lineage>
        <taxon>Bacteria</taxon>
        <taxon>Pseudomonadati</taxon>
        <taxon>Pseudomonadota</taxon>
        <taxon>Gammaproteobacteria</taxon>
        <taxon>Pseudomonadales</taxon>
        <taxon>Marinobacteraceae</taxon>
        <taxon>Marinobacter</taxon>
    </lineage>
</organism>
<feature type="domain" description="Choice-of-anchor I" evidence="2">
    <location>
        <begin position="388"/>
        <end position="592"/>
    </location>
</feature>
<dbReference type="Gene3D" id="2.130.10.10">
    <property type="entry name" value="YVTN repeat-like/Quinoprotein amine dehydrogenase"/>
    <property type="match status" value="1"/>
</dbReference>
<evidence type="ECO:0000313" key="4">
    <source>
        <dbReference type="Proteomes" id="UP000011960"/>
    </source>
</evidence>
<dbReference type="AlphaFoldDB" id="M7CMH9"/>
<dbReference type="InterPro" id="IPR011044">
    <property type="entry name" value="Quino_amine_DH_bsu"/>
</dbReference>
<dbReference type="RefSeq" id="WP_008940450.1">
    <property type="nucleotide sequence ID" value="NZ_APAT01000024.1"/>
</dbReference>
<feature type="region of interest" description="Disordered" evidence="1">
    <location>
        <begin position="470"/>
        <end position="492"/>
    </location>
</feature>
<reference evidence="3 4" key="1">
    <citation type="journal article" date="2013" name="Genome Announc.">
        <title>Genome Sequence of Hydrothermal Arsenic-Respiring Bacterium Marinobacter santoriniensis NKSG1T.</title>
        <authorList>
            <person name="Handley K.M."/>
            <person name="Upton M."/>
            <person name="Beatson S.A."/>
            <person name="Hery M."/>
            <person name="Lloyd J.R."/>
        </authorList>
    </citation>
    <scope>NUCLEOTIDE SEQUENCE [LARGE SCALE GENOMIC DNA]</scope>
    <source>
        <strain evidence="3 4">NKSG1</strain>
    </source>
</reference>
<dbReference type="eggNOG" id="COG3391">
    <property type="taxonomic scope" value="Bacteria"/>
</dbReference>
<sequence length="599" mass="64173">MTLDTLYRALGLTLPLTFMTLAGCVTDGEDGDAGLDGVDSSSQTIELTRVGRSASLGFDTSAAEIVAFDPTQEQIFTTSGADEVVNVFYASDVTAINQPDLRLSIPDLLVANGKVNTATDLGSVTSVSTNERYAAVVIQANPKTDNGWLVFINLSDLTYAGAVQVGAGPDMVTFTPDGKQALVANEGEPDEGFINDPEGTVSIVDASDFSVTNVGFTDYNEGAARYSELPTTRMIIDGYNASTTSNNPSVAQSFEPEYIAVSDDGLYAYVSLQENNAVAVIDLDGMSVETVYGLGFKDHSIPGNELDASQKDGVNIRNWPVKGMYMPDSVAAMSYNGKTYLLTANEGDDRQDWLDGVTDQASCENAGYFFDAGDGCVDAFSAKDYYSADNVTLDSSRTSALNGGFGDDDELRRLKFSYFTTTRMNGGTDFTTLYAYGARSFSIWDMSTGEQVFDSGSDFERITAARYGENFNNDNAENTGDDRSDNKGPEPEAITVGKINGHTYAFIGLERMGGVMVYDVSNPQSPRFVQYINNREVNPAIQPAGDSTSYSPDVGDLGPEGFKFVEASHSPSGKPLLIVGNEVSGNTSIYEIATTLLEE</sequence>
<dbReference type="InterPro" id="IPR052956">
    <property type="entry name" value="Mesenchyme-surface_protein"/>
</dbReference>
<evidence type="ECO:0000313" key="3">
    <source>
        <dbReference type="EMBL" id="EMP54374.1"/>
    </source>
</evidence>
<evidence type="ECO:0000259" key="2">
    <source>
        <dbReference type="Pfam" id="PF22494"/>
    </source>
</evidence>
<dbReference type="InterPro" id="IPR015943">
    <property type="entry name" value="WD40/YVTN_repeat-like_dom_sf"/>
</dbReference>
<feature type="compositionally biased region" description="Basic and acidic residues" evidence="1">
    <location>
        <begin position="480"/>
        <end position="490"/>
    </location>
</feature>
<protein>
    <submittedName>
        <fullName evidence="3">MerR family transcriptional regulator</fullName>
    </submittedName>
</protein>
<dbReference type="Pfam" id="PF22494">
    <property type="entry name" value="choice_anch_I"/>
    <property type="match status" value="2"/>
</dbReference>
<dbReference type="PATRIC" id="fig|1288826.3.peg.3307"/>
<gene>
    <name evidence="3" type="ORF">MSNKSG1_16626</name>
</gene>
<dbReference type="PANTHER" id="PTHR46928:SF1">
    <property type="entry name" value="MESENCHYME-SPECIFIC CELL SURFACE GLYCOPROTEIN"/>
    <property type="match status" value="1"/>
</dbReference>
<dbReference type="EMBL" id="APAT01000024">
    <property type="protein sequence ID" value="EMP54374.1"/>
    <property type="molecule type" value="Genomic_DNA"/>
</dbReference>
<dbReference type="PANTHER" id="PTHR46928">
    <property type="entry name" value="MESENCHYME-SPECIFIC CELL SURFACE GLYCOPROTEIN"/>
    <property type="match status" value="1"/>
</dbReference>
<evidence type="ECO:0000256" key="1">
    <source>
        <dbReference type="SAM" id="MobiDB-lite"/>
    </source>
</evidence>
<dbReference type="NCBIfam" id="NF038117">
    <property type="entry name" value="choice_anch_I"/>
    <property type="match status" value="1"/>
</dbReference>
<dbReference type="OrthoDB" id="9803927at2"/>
<feature type="domain" description="Choice-of-anchor I" evidence="2">
    <location>
        <begin position="59"/>
        <end position="371"/>
    </location>
</feature>
<keyword evidence="4" id="KW-1185">Reference proteome</keyword>